<evidence type="ECO:0000313" key="2">
    <source>
        <dbReference type="Proteomes" id="UP000178240"/>
    </source>
</evidence>
<dbReference type="Proteomes" id="UP000178240">
    <property type="component" value="Unassembled WGS sequence"/>
</dbReference>
<dbReference type="InterPro" id="IPR029044">
    <property type="entry name" value="Nucleotide-diphossugar_trans"/>
</dbReference>
<dbReference type="PANTHER" id="PTHR21485:SF6">
    <property type="entry name" value="N-ACYLNEURAMINATE CYTIDYLYLTRANSFERASE-RELATED"/>
    <property type="match status" value="1"/>
</dbReference>
<comment type="caution">
    <text evidence="1">The sequence shown here is derived from an EMBL/GenBank/DDBJ whole genome shotgun (WGS) entry which is preliminary data.</text>
</comment>
<reference evidence="1 2" key="1">
    <citation type="journal article" date="2016" name="Nat. Commun.">
        <title>Thousands of microbial genomes shed light on interconnected biogeochemical processes in an aquifer system.</title>
        <authorList>
            <person name="Anantharaman K."/>
            <person name="Brown C.T."/>
            <person name="Hug L.A."/>
            <person name="Sharon I."/>
            <person name="Castelle C.J."/>
            <person name="Probst A.J."/>
            <person name="Thomas B.C."/>
            <person name="Singh A."/>
            <person name="Wilkins M.J."/>
            <person name="Karaoz U."/>
            <person name="Brodie E.L."/>
            <person name="Williams K.H."/>
            <person name="Hubbard S.S."/>
            <person name="Banfield J.F."/>
        </authorList>
    </citation>
    <scope>NUCLEOTIDE SEQUENCE [LARGE SCALE GENOMIC DNA]</scope>
</reference>
<evidence type="ECO:0008006" key="3">
    <source>
        <dbReference type="Google" id="ProtNLM"/>
    </source>
</evidence>
<dbReference type="STRING" id="1797535.A2744_02420"/>
<sequence>MLKNKEKVLAIIIARGGSKSVPRKNVLPLQGKPLVAWPIALAKSVERIDRVLVSTDDDEITAIAKEYGAEAPFKRPAELADDQTPTLPVLQHAVRYLAETQNYKADVILLLYPTSPFLKPERINQALDLFETTNCNSVVSVVEDCGRFWHKIEGKYLPFYPPERVNRQYYQPLYRENGAIYFSRSEVLMTMDKIVDEKNVEFLVMAAEENIDIDTLADWQQAVKK</sequence>
<dbReference type="SUPFAM" id="SSF53448">
    <property type="entry name" value="Nucleotide-diphospho-sugar transferases"/>
    <property type="match status" value="1"/>
</dbReference>
<dbReference type="Gene3D" id="3.90.550.10">
    <property type="entry name" value="Spore Coat Polysaccharide Biosynthesis Protein SpsA, Chain A"/>
    <property type="match status" value="1"/>
</dbReference>
<accession>A0A1G1XZX1</accession>
<dbReference type="AlphaFoldDB" id="A0A1G1XZX1"/>
<dbReference type="Pfam" id="PF02348">
    <property type="entry name" value="CTP_transf_3"/>
    <property type="match status" value="1"/>
</dbReference>
<name>A0A1G1XZX1_9BACT</name>
<dbReference type="PANTHER" id="PTHR21485">
    <property type="entry name" value="HAD SUPERFAMILY MEMBERS CMAS AND KDSC"/>
    <property type="match status" value="1"/>
</dbReference>
<dbReference type="InterPro" id="IPR003329">
    <property type="entry name" value="Cytidylyl_trans"/>
</dbReference>
<evidence type="ECO:0000313" key="1">
    <source>
        <dbReference type="EMBL" id="OGY45521.1"/>
    </source>
</evidence>
<dbReference type="GO" id="GO:0008781">
    <property type="term" value="F:N-acylneuraminate cytidylyltransferase activity"/>
    <property type="evidence" value="ECO:0007669"/>
    <property type="project" value="TreeGrafter"/>
</dbReference>
<gene>
    <name evidence="1" type="ORF">A2744_02420</name>
</gene>
<organism evidence="1 2">
    <name type="scientific">Candidatus Buchananbacteria bacterium RIFCSPHIGHO2_01_FULL_44_11</name>
    <dbReference type="NCBI Taxonomy" id="1797535"/>
    <lineage>
        <taxon>Bacteria</taxon>
        <taxon>Candidatus Buchananiibacteriota</taxon>
    </lineage>
</organism>
<dbReference type="EMBL" id="MHIE01000019">
    <property type="protein sequence ID" value="OGY45521.1"/>
    <property type="molecule type" value="Genomic_DNA"/>
</dbReference>
<proteinExistence type="predicted"/>
<protein>
    <recommendedName>
        <fullName evidence="3">Acylneuraminate cytidylyltransferase</fullName>
    </recommendedName>
</protein>
<dbReference type="InterPro" id="IPR050793">
    <property type="entry name" value="CMP-NeuNAc_synthase"/>
</dbReference>
<dbReference type="CDD" id="cd02513">
    <property type="entry name" value="CMP-NeuAc_Synthase"/>
    <property type="match status" value="1"/>
</dbReference>